<evidence type="ECO:0000313" key="2">
    <source>
        <dbReference type="Proteomes" id="UP000694541"/>
    </source>
</evidence>
<dbReference type="Proteomes" id="UP000694541">
    <property type="component" value="Unplaced"/>
</dbReference>
<reference evidence="1" key="1">
    <citation type="submission" date="2025-08" db="UniProtKB">
        <authorList>
            <consortium name="Ensembl"/>
        </authorList>
    </citation>
    <scope>IDENTIFICATION</scope>
</reference>
<protein>
    <submittedName>
        <fullName evidence="1">Uncharacterized protein</fullName>
    </submittedName>
</protein>
<dbReference type="AlphaFoldDB" id="A0A8B9N3R1"/>
<dbReference type="Ensembl" id="ENSANIT00000017035.1">
    <property type="protein sequence ID" value="ENSANIP00000016468.1"/>
    <property type="gene ID" value="ENSANIG00000011208.1"/>
</dbReference>
<organism evidence="1 2">
    <name type="scientific">Accipiter nisus</name>
    <name type="common">Eurasian sparrowhawk</name>
    <dbReference type="NCBI Taxonomy" id="211598"/>
    <lineage>
        <taxon>Eukaryota</taxon>
        <taxon>Metazoa</taxon>
        <taxon>Chordata</taxon>
        <taxon>Craniata</taxon>
        <taxon>Vertebrata</taxon>
        <taxon>Euteleostomi</taxon>
        <taxon>Archelosauria</taxon>
        <taxon>Archosauria</taxon>
        <taxon>Dinosauria</taxon>
        <taxon>Saurischia</taxon>
        <taxon>Theropoda</taxon>
        <taxon>Coelurosauria</taxon>
        <taxon>Aves</taxon>
        <taxon>Neognathae</taxon>
        <taxon>Neoaves</taxon>
        <taxon>Telluraves</taxon>
        <taxon>Accipitrimorphae</taxon>
        <taxon>Accipitriformes</taxon>
        <taxon>Accipitridae</taxon>
        <taxon>Accipitrinae</taxon>
        <taxon>Accipiter</taxon>
    </lineage>
</organism>
<keyword evidence="2" id="KW-1185">Reference proteome</keyword>
<proteinExistence type="predicted"/>
<accession>A0A8B9N3R1</accession>
<evidence type="ECO:0000313" key="1">
    <source>
        <dbReference type="Ensembl" id="ENSANIP00000016468.1"/>
    </source>
</evidence>
<name>A0A8B9N3R1_9AVES</name>
<reference evidence="1" key="2">
    <citation type="submission" date="2025-09" db="UniProtKB">
        <authorList>
            <consortium name="Ensembl"/>
        </authorList>
    </citation>
    <scope>IDENTIFICATION</scope>
</reference>
<sequence>MCLRTPRGGWSGQPRSCWREVGSLLCRGHLKEGTNFGGTGELLGQAEAQVRLCTCSARFCGSLFRTWVLADSLSLVTAVHTTKLRKALKSVLRHPAFLTVPVLIVSPCLLRGYGKHQSCSSAFFVPFLH</sequence>